<feature type="region of interest" description="Disordered" evidence="1">
    <location>
        <begin position="1"/>
        <end position="79"/>
    </location>
</feature>
<dbReference type="GO" id="GO:0042981">
    <property type="term" value="P:regulation of apoptotic process"/>
    <property type="evidence" value="ECO:0007669"/>
    <property type="project" value="TreeGrafter"/>
</dbReference>
<evidence type="ECO:0000256" key="1">
    <source>
        <dbReference type="SAM" id="MobiDB-lite"/>
    </source>
</evidence>
<name>A0A0K0D6V9_ANGCA</name>
<reference evidence="3" key="1">
    <citation type="submission" date="2012-09" db="EMBL/GenBank/DDBJ databases">
        <authorList>
            <person name="Martin A.A."/>
        </authorList>
    </citation>
    <scope>NUCLEOTIDE SEQUENCE</scope>
</reference>
<evidence type="ECO:0000313" key="3">
    <source>
        <dbReference type="Proteomes" id="UP000035642"/>
    </source>
</evidence>
<dbReference type="STRING" id="6313.A0A0K0D6V9"/>
<feature type="compositionally biased region" description="Polar residues" evidence="1">
    <location>
        <begin position="21"/>
        <end position="36"/>
    </location>
</feature>
<evidence type="ECO:0000259" key="2">
    <source>
        <dbReference type="Pfam" id="PF23629"/>
    </source>
</evidence>
<keyword evidence="3" id="KW-1185">Reference proteome</keyword>
<sequence length="311" mass="34789">SSNKSQAPVSPVPPPLPPRDTVSSALPKSSQLIQNGPPSSPPPPPPPLLLSTSSPLVGPPRFPPPDRKPPPVPPRPNSAMLTAVRENPAYAEGVKYRGMPPDSLPVGKAEPQKVPTMSFEPIRHYIYQDLILPAQNPLWQKMVFWENAFVDVVAQERDIVGMDQEPSEMIDRYAALSDSEKKRLELEEDRLLSTLLHNLTAYMIMCGTGQKAIQQKTRRLLGKAHIGLVCSKEINKLLDDLPQTQGNLIPLKPLGSRLVQKHSFTVYAGSSSQDEMMFMEVLCLWRRHEDKVHMHKFYTKKVTKNTFLLIC</sequence>
<dbReference type="PANTHER" id="PTHR13008:SF7">
    <property type="entry name" value="MAP KINASE-ACTIVATING DEATH DOMAIN PROTEIN"/>
    <property type="match status" value="1"/>
</dbReference>
<dbReference type="GO" id="GO:0032483">
    <property type="term" value="P:regulation of Rab protein signal transduction"/>
    <property type="evidence" value="ECO:0007669"/>
    <property type="project" value="TreeGrafter"/>
</dbReference>
<feature type="compositionally biased region" description="Pro residues" evidence="1">
    <location>
        <begin position="38"/>
        <end position="48"/>
    </location>
</feature>
<dbReference type="Pfam" id="PF23629">
    <property type="entry name" value="Death_MADD"/>
    <property type="match status" value="1"/>
</dbReference>
<dbReference type="GO" id="GO:0005085">
    <property type="term" value="F:guanyl-nucleotide exchange factor activity"/>
    <property type="evidence" value="ECO:0007669"/>
    <property type="project" value="TreeGrafter"/>
</dbReference>
<dbReference type="InterPro" id="IPR056574">
    <property type="entry name" value="Death_MADD"/>
</dbReference>
<evidence type="ECO:0000313" key="4">
    <source>
        <dbReference type="WBParaSite" id="ACAC_0000580401-mRNA-1"/>
    </source>
</evidence>
<dbReference type="AlphaFoldDB" id="A0A0K0D6V9"/>
<dbReference type="PANTHER" id="PTHR13008">
    <property type="entry name" value="MAP-KINASE ACTIVATING DEATH DOMAIN PROTEIN MADD /DENN/AEX-3 C.ELEGANS"/>
    <property type="match status" value="1"/>
</dbReference>
<proteinExistence type="predicted"/>
<organism evidence="3 4">
    <name type="scientific">Angiostrongylus cantonensis</name>
    <name type="common">Rat lungworm</name>
    <dbReference type="NCBI Taxonomy" id="6313"/>
    <lineage>
        <taxon>Eukaryota</taxon>
        <taxon>Metazoa</taxon>
        <taxon>Ecdysozoa</taxon>
        <taxon>Nematoda</taxon>
        <taxon>Chromadorea</taxon>
        <taxon>Rhabditida</taxon>
        <taxon>Rhabditina</taxon>
        <taxon>Rhabditomorpha</taxon>
        <taxon>Strongyloidea</taxon>
        <taxon>Metastrongylidae</taxon>
        <taxon>Angiostrongylus</taxon>
    </lineage>
</organism>
<accession>A0A0K0D6V9</accession>
<dbReference type="GO" id="GO:0005829">
    <property type="term" value="C:cytosol"/>
    <property type="evidence" value="ECO:0007669"/>
    <property type="project" value="TreeGrafter"/>
</dbReference>
<dbReference type="Proteomes" id="UP000035642">
    <property type="component" value="Unassembled WGS sequence"/>
</dbReference>
<dbReference type="WBParaSite" id="ACAC_0000580401-mRNA-1">
    <property type="protein sequence ID" value="ACAC_0000580401-mRNA-1"/>
    <property type="gene ID" value="ACAC_0000580401"/>
</dbReference>
<dbReference type="InterPro" id="IPR039980">
    <property type="entry name" value="MADD"/>
</dbReference>
<feature type="domain" description="MAP kinase-activating death" evidence="2">
    <location>
        <begin position="161"/>
        <end position="236"/>
    </location>
</feature>
<reference evidence="4" key="2">
    <citation type="submission" date="2017-02" db="UniProtKB">
        <authorList>
            <consortium name="WormBaseParasite"/>
        </authorList>
    </citation>
    <scope>IDENTIFICATION</scope>
</reference>
<protein>
    <submittedName>
        <fullName evidence="4">Drf_GBD domain-containing protein</fullName>
    </submittedName>
</protein>